<feature type="domain" description="Adenovirus E1B protein N-terminal" evidence="16">
    <location>
        <begin position="1"/>
        <end position="65"/>
    </location>
</feature>
<feature type="compositionally biased region" description="Basic and acidic residues" evidence="15">
    <location>
        <begin position="102"/>
        <end position="111"/>
    </location>
</feature>
<dbReference type="GO" id="GO:0042025">
    <property type="term" value="C:host cell nucleus"/>
    <property type="evidence" value="ECO:0007669"/>
    <property type="project" value="UniProtKB-SubCell"/>
</dbReference>
<name>A0A0M3TH04_9ADEN</name>
<feature type="region of interest" description="Disordered" evidence="15">
    <location>
        <begin position="56"/>
        <end position="111"/>
    </location>
</feature>
<keyword evidence="7" id="KW-1048">Host nucleus</keyword>
<keyword evidence="10" id="KW-1119">Modulation of host cell apoptosis by virus</keyword>
<sequence>MERPDPAVPGVHPGLHQLAAVEVLAAPAGLQLLAGAASARAGVGGGGAFGGIQAGGEPGGAGGGEGGSAAVRPGPSGGGGLGSNCQQQQVAEGQVGVKPKRAKNEEEHSEEALSRLTLSLINRQRPETVFYYELEHEFQHGDMHLQCKFGFEQLKTHWLEPWEDMATVCNQYVKVALRPDRVYKVSSTVHLSKCVYVIGNGATVEVEGNDRVAFNCTMQRMGPGVMGLSGVTFENVRLVCRDFHGVMFACTTELNLHGVYFFDVNHACVECWGQLRARGCTFHQCFKGVVGRAKSRVSIKKCVFERCLLGVCVEGHGRLRNNAASENICFALIKGTAVLKSNMICGVGDNRGGRHLLTCANGWCHCLRSVHVVSHPRRPWPLFESNMLMRCTLHLGARRGMFMPHQCNFSHTSVLLEPEAFTRVCFNAVFDVSMEVFKIVRYDETRARSRLCECGANHLRNVPLTLNVTEELRADHVMLPSNRTDYATSDEECG</sequence>
<evidence type="ECO:0000256" key="12">
    <source>
        <dbReference type="ARBA" id="ARBA00031863"/>
    </source>
</evidence>
<keyword evidence="9" id="KW-1035">Host cytoplasm</keyword>
<evidence type="ECO:0000313" key="18">
    <source>
        <dbReference type="Proteomes" id="UP000132053"/>
    </source>
</evidence>
<evidence type="ECO:0000256" key="13">
    <source>
        <dbReference type="ARBA" id="ARBA00046084"/>
    </source>
</evidence>
<comment type="function">
    <text evidence="13">Plays a major role to prevent cellular inhibition of viral genome replication. Assembles an SCF-like E3 ubiquitin ligase complex based on the cellular proteins ELOB, ELOC, CUL5 and RBX1, in cooperation with viral E4orf6. This viral RING-type ligase ubiquitinates cellular substrates and targets them to proteasomal degradation: TP53/p53, LIG4, MRE11-RAD50-NBS1 (MRN) complex, ITGA3, DAXX and BLM. E1B-55K probably acts as the substrate-specific adapter of the SCF-like E3 ubiquitin ligase complex. Degradation of host TP53/p53 activity is essential for preventing E1A-induced TP53 accumulation that would otherwise lead to cell apoptosis and growth arrest. E1B-55K also inactivates TP53 transcription-factor activity by binding its transactivation domain. E1B-55K also functions as a SUMO1 E3 ligase for TP53 which causes the latter to be sequestered in promyelocytic leukemia (PML) nuclear bodies thereby contributing to maximal inhibition of TP53 function.</text>
</comment>
<evidence type="ECO:0000256" key="14">
    <source>
        <dbReference type="ARBA" id="ARBA00046912"/>
    </source>
</evidence>
<dbReference type="GO" id="GO:0030430">
    <property type="term" value="C:host cell cytoplasm"/>
    <property type="evidence" value="ECO:0007669"/>
    <property type="project" value="UniProtKB-SubCell"/>
</dbReference>
<dbReference type="InterPro" id="IPR006717">
    <property type="entry name" value="Adeno_E1B_55K_N"/>
</dbReference>
<dbReference type="Pfam" id="PF04623">
    <property type="entry name" value="Adeno_E1B_55K_N"/>
    <property type="match status" value="1"/>
</dbReference>
<dbReference type="EMBL" id="KP329561">
    <property type="protein sequence ID" value="ALE30280.1"/>
    <property type="molecule type" value="Genomic_DNA"/>
</dbReference>
<dbReference type="GeneID" id="26101465"/>
<protein>
    <recommendedName>
        <fullName evidence="4">E1B 55 kDa protein</fullName>
    </recommendedName>
    <alternativeName>
        <fullName evidence="11">E1B protein, large T-antigen</fullName>
    </alternativeName>
    <alternativeName>
        <fullName evidence="12">E1B-495R</fullName>
    </alternativeName>
</protein>
<feature type="compositionally biased region" description="Low complexity" evidence="15">
    <location>
        <begin position="86"/>
        <end position="97"/>
    </location>
</feature>
<evidence type="ECO:0000256" key="10">
    <source>
        <dbReference type="ARBA" id="ARBA00023323"/>
    </source>
</evidence>
<dbReference type="GO" id="GO:0052150">
    <property type="term" value="P:symbiont-mediated perturbation of host apoptosis"/>
    <property type="evidence" value="ECO:0007669"/>
    <property type="project" value="UniProtKB-KW"/>
</dbReference>
<evidence type="ECO:0000256" key="4">
    <source>
        <dbReference type="ARBA" id="ARBA00022118"/>
    </source>
</evidence>
<evidence type="ECO:0000256" key="9">
    <source>
        <dbReference type="ARBA" id="ARBA00023200"/>
    </source>
</evidence>
<evidence type="ECO:0000256" key="11">
    <source>
        <dbReference type="ARBA" id="ARBA00030428"/>
    </source>
</evidence>
<evidence type="ECO:0000256" key="7">
    <source>
        <dbReference type="ARBA" id="ARBA00022562"/>
    </source>
</evidence>
<dbReference type="Proteomes" id="UP000132053">
    <property type="component" value="Segment"/>
</dbReference>
<evidence type="ECO:0000256" key="2">
    <source>
        <dbReference type="ARBA" id="ARBA00004192"/>
    </source>
</evidence>
<evidence type="ECO:0000256" key="1">
    <source>
        <dbReference type="ARBA" id="ARBA00004147"/>
    </source>
</evidence>
<evidence type="ECO:0000256" key="15">
    <source>
        <dbReference type="SAM" id="MobiDB-lite"/>
    </source>
</evidence>
<dbReference type="Pfam" id="PF01696">
    <property type="entry name" value="Adeno_E1B_55K"/>
    <property type="match status" value="1"/>
</dbReference>
<evidence type="ECO:0000259" key="16">
    <source>
        <dbReference type="Pfam" id="PF04623"/>
    </source>
</evidence>
<dbReference type="InterPro" id="IPR011050">
    <property type="entry name" value="Pectin_lyase_fold/virulence"/>
</dbReference>
<evidence type="ECO:0000256" key="6">
    <source>
        <dbReference type="ARBA" id="ARBA00022553"/>
    </source>
</evidence>
<dbReference type="OrthoDB" id="3297at10239"/>
<reference evidence="17 18" key="1">
    <citation type="journal article" date="2015" name="Arch. Virol.">
        <title>Taxonomy proposal for Old World monkey adenoviruses: characterisation of several non-human, non-ape primate adenovirus lineages.</title>
        <authorList>
            <person name="Panto L."/>
            <person name="Podgorski I.I."/>
            <person name="Janoska M."/>
            <person name="Marko O."/>
            <person name="Harrach B."/>
        </authorList>
    </citation>
    <scope>NUCLEOTIDE SEQUENCE [LARGE SCALE GENOMIC DNA]</scope>
    <source>
        <strain evidence="17">P-5</strain>
    </source>
</reference>
<evidence type="ECO:0000256" key="5">
    <source>
        <dbReference type="ARBA" id="ARBA00022518"/>
    </source>
</evidence>
<keyword evidence="8" id="KW-0945">Host-virus interaction</keyword>
<evidence type="ECO:0000256" key="8">
    <source>
        <dbReference type="ARBA" id="ARBA00022581"/>
    </source>
</evidence>
<comment type="similarity">
    <text evidence="3">Belongs to the adenoviridae E1B 55 kDa protein family.</text>
</comment>
<proteinExistence type="inferred from homology"/>
<evidence type="ECO:0000313" key="17">
    <source>
        <dbReference type="EMBL" id="ALE30280.1"/>
    </source>
</evidence>
<keyword evidence="5" id="KW-0244">Early protein</keyword>
<dbReference type="RefSeq" id="YP_009174937.1">
    <property type="nucleotide sequence ID" value="NC_028113.1"/>
</dbReference>
<feature type="compositionally biased region" description="Gly residues" evidence="15">
    <location>
        <begin position="56"/>
        <end position="67"/>
    </location>
</feature>
<dbReference type="KEGG" id="vg:26101465"/>
<accession>A0A0M3TH04</accession>
<keyword evidence="6" id="KW-0597">Phosphoprotein</keyword>
<organism evidence="17 18">
    <name type="scientific">Simian adenovirus 8</name>
    <dbReference type="NCBI Taxonomy" id="413258"/>
    <lineage>
        <taxon>Viruses</taxon>
        <taxon>Varidnaviria</taxon>
        <taxon>Bamfordvirae</taxon>
        <taxon>Preplasmiviricota</taxon>
        <taxon>Polisuviricotina</taxon>
        <taxon>Pharingeaviricetes</taxon>
        <taxon>Rowavirales</taxon>
        <taxon>Adenoviridae</taxon>
        <taxon>Mastadenovirus</taxon>
        <taxon>Mastadenovirus longumcaudae</taxon>
        <taxon>Simian mastadenovirus B</taxon>
    </lineage>
</organism>
<comment type="subunit">
    <text evidence="14">Interacts with host PML-4 and PML-5; this interaction promotes efficient subnuclear targeting of E1B-55K to PML nuclear bodies. Interacts with E4-ORF3 protein. Interacts with E4-ORF6 protein.</text>
</comment>
<evidence type="ECO:0000256" key="3">
    <source>
        <dbReference type="ARBA" id="ARBA00008605"/>
    </source>
</evidence>
<dbReference type="InterPro" id="IPR002612">
    <property type="entry name" value="Adeno_E1B_55kDa"/>
</dbReference>
<dbReference type="SUPFAM" id="SSF51126">
    <property type="entry name" value="Pectin lyase-like"/>
    <property type="match status" value="1"/>
</dbReference>
<comment type="subcellular location">
    <subcellularLocation>
        <location evidence="2">Host cytoplasm</location>
    </subcellularLocation>
    <subcellularLocation>
        <location evidence="1">Host nucleus</location>
    </subcellularLocation>
</comment>